<dbReference type="WBParaSite" id="PTRK_0001141600.1">
    <property type="protein sequence ID" value="PTRK_0001141600.1"/>
    <property type="gene ID" value="PTRK_0001141600"/>
</dbReference>
<dbReference type="InterPro" id="IPR019787">
    <property type="entry name" value="Znf_PHD-finger"/>
</dbReference>
<reference evidence="8" key="1">
    <citation type="submission" date="2017-02" db="UniProtKB">
        <authorList>
            <consortium name="WormBaseParasite"/>
        </authorList>
    </citation>
    <scope>IDENTIFICATION</scope>
</reference>
<dbReference type="SUPFAM" id="SSF57903">
    <property type="entry name" value="FYVE/PHD zinc finger"/>
    <property type="match status" value="1"/>
</dbReference>
<dbReference type="Proteomes" id="UP000038045">
    <property type="component" value="Unplaced"/>
</dbReference>
<keyword evidence="7" id="KW-1185">Reference proteome</keyword>
<dbReference type="AlphaFoldDB" id="A0A0N4ZSD6"/>
<keyword evidence="1" id="KW-0479">Metal-binding</keyword>
<feature type="region of interest" description="Disordered" evidence="5">
    <location>
        <begin position="242"/>
        <end position="291"/>
    </location>
</feature>
<dbReference type="PROSITE" id="PS50016">
    <property type="entry name" value="ZF_PHD_2"/>
    <property type="match status" value="1"/>
</dbReference>
<dbReference type="Gene3D" id="3.30.40.10">
    <property type="entry name" value="Zinc/RING finger domain, C3HC4 (zinc finger)"/>
    <property type="match status" value="1"/>
</dbReference>
<evidence type="ECO:0000256" key="4">
    <source>
        <dbReference type="PROSITE-ProRule" id="PRU00146"/>
    </source>
</evidence>
<evidence type="ECO:0000256" key="5">
    <source>
        <dbReference type="SAM" id="MobiDB-lite"/>
    </source>
</evidence>
<dbReference type="GO" id="GO:0008270">
    <property type="term" value="F:zinc ion binding"/>
    <property type="evidence" value="ECO:0007669"/>
    <property type="project" value="UniProtKB-KW"/>
</dbReference>
<proteinExistence type="predicted"/>
<keyword evidence="3" id="KW-0862">Zinc</keyword>
<organism evidence="7 8">
    <name type="scientific">Parastrongyloides trichosuri</name>
    <name type="common">Possum-specific nematode worm</name>
    <dbReference type="NCBI Taxonomy" id="131310"/>
    <lineage>
        <taxon>Eukaryota</taxon>
        <taxon>Metazoa</taxon>
        <taxon>Ecdysozoa</taxon>
        <taxon>Nematoda</taxon>
        <taxon>Chromadorea</taxon>
        <taxon>Rhabditida</taxon>
        <taxon>Tylenchina</taxon>
        <taxon>Panagrolaimomorpha</taxon>
        <taxon>Strongyloidoidea</taxon>
        <taxon>Strongyloididae</taxon>
        <taxon>Parastrongyloides</taxon>
    </lineage>
</organism>
<evidence type="ECO:0000256" key="1">
    <source>
        <dbReference type="ARBA" id="ARBA00022723"/>
    </source>
</evidence>
<feature type="compositionally biased region" description="Polar residues" evidence="5">
    <location>
        <begin position="268"/>
        <end position="286"/>
    </location>
</feature>
<protein>
    <submittedName>
        <fullName evidence="8">PHD-type domain-containing protein</fullName>
    </submittedName>
</protein>
<feature type="compositionally biased region" description="Polar residues" evidence="5">
    <location>
        <begin position="48"/>
        <end position="71"/>
    </location>
</feature>
<evidence type="ECO:0000313" key="7">
    <source>
        <dbReference type="Proteomes" id="UP000038045"/>
    </source>
</evidence>
<feature type="domain" description="PHD-type" evidence="6">
    <location>
        <begin position="336"/>
        <end position="397"/>
    </location>
</feature>
<evidence type="ECO:0000313" key="8">
    <source>
        <dbReference type="WBParaSite" id="PTRK_0001141600.1"/>
    </source>
</evidence>
<dbReference type="InterPro" id="IPR013083">
    <property type="entry name" value="Znf_RING/FYVE/PHD"/>
</dbReference>
<sequence length="405" mass="44850">MSVSLMNNAVENIKMESSSPSSLNNMLNQNNSPSVSSNYYNIHGVSPSEANTASNGPYNTSALTPNGSASENIPPHIKHEVDNGDCRSQFYNHNGMDNNMMSYHHQMQMNNHNNYMSNPYMPPPLQIRNPFEEGVPIPQYASYPPMSSNFQMYPSLISIKQKMFFPQNHPQAIAALRNCPPVNCVPCKPVVYPTSSMGPNIGMMHGSNQPMPSPNYPIPPQQIRSSFNQFPGNIPRQMILPHSGPQGYSSPRFQMPSPSPNFPGPHSVPSQFPAPSSMGPPSNSSAMGPPSTPPVFDNRIPQNFRPPGSCPPMTGNLGCESMSINLKRCEEKCSETGFCHECKGELSCEDKGIRCTALNQGCNYYYHQRCSSMELPVFNMMLEDPSFEWICHSCYSKAQNITYSI</sequence>
<name>A0A0N4ZSD6_PARTI</name>
<dbReference type="STRING" id="131310.A0A0N4ZSD6"/>
<keyword evidence="2 4" id="KW-0863">Zinc-finger</keyword>
<evidence type="ECO:0000259" key="6">
    <source>
        <dbReference type="PROSITE" id="PS50016"/>
    </source>
</evidence>
<feature type="region of interest" description="Disordered" evidence="5">
    <location>
        <begin position="48"/>
        <end position="79"/>
    </location>
</feature>
<accession>A0A0N4ZSD6</accession>
<evidence type="ECO:0000256" key="2">
    <source>
        <dbReference type="ARBA" id="ARBA00022771"/>
    </source>
</evidence>
<evidence type="ECO:0000256" key="3">
    <source>
        <dbReference type="ARBA" id="ARBA00022833"/>
    </source>
</evidence>
<dbReference type="InterPro" id="IPR011011">
    <property type="entry name" value="Znf_FYVE_PHD"/>
</dbReference>